<keyword evidence="1" id="KW-0560">Oxidoreductase</keyword>
<dbReference type="EMBL" id="JACTVA010000028">
    <property type="protein sequence ID" value="MBC9208233.1"/>
    <property type="molecule type" value="Genomic_DNA"/>
</dbReference>
<evidence type="ECO:0000313" key="6">
    <source>
        <dbReference type="Proteomes" id="UP000626026"/>
    </source>
</evidence>
<keyword evidence="6" id="KW-1185">Reference proteome</keyword>
<dbReference type="InterPro" id="IPR002539">
    <property type="entry name" value="MaoC-like_dom"/>
</dbReference>
<dbReference type="Gene3D" id="3.40.309.10">
    <property type="entry name" value="Aldehyde Dehydrogenase, Chain A, domain 2"/>
    <property type="match status" value="1"/>
</dbReference>
<dbReference type="InterPro" id="IPR011966">
    <property type="entry name" value="PaaN-DH"/>
</dbReference>
<evidence type="ECO:0000259" key="4">
    <source>
        <dbReference type="Pfam" id="PF01575"/>
    </source>
</evidence>
<comment type="caution">
    <text evidence="5">The sequence shown here is derived from an EMBL/GenBank/DDBJ whole genome shotgun (WGS) entry which is preliminary data.</text>
</comment>
<dbReference type="NCBIfam" id="TIGR02278">
    <property type="entry name" value="PaaN-DH"/>
    <property type="match status" value="1"/>
</dbReference>
<dbReference type="InterPro" id="IPR016163">
    <property type="entry name" value="Ald_DH_C"/>
</dbReference>
<gene>
    <name evidence="5" type="primary">paaZ</name>
    <name evidence="5" type="ORF">IBL26_15420</name>
</gene>
<feature type="compositionally biased region" description="Gly residues" evidence="2">
    <location>
        <begin position="479"/>
        <end position="488"/>
    </location>
</feature>
<evidence type="ECO:0000256" key="2">
    <source>
        <dbReference type="SAM" id="MobiDB-lite"/>
    </source>
</evidence>
<dbReference type="RefSeq" id="WP_187785393.1">
    <property type="nucleotide sequence ID" value="NZ_JACTVA010000028.1"/>
</dbReference>
<organism evidence="5 6">
    <name type="scientific">Teichococcus aerophilus</name>
    <dbReference type="NCBI Taxonomy" id="1224513"/>
    <lineage>
        <taxon>Bacteria</taxon>
        <taxon>Pseudomonadati</taxon>
        <taxon>Pseudomonadota</taxon>
        <taxon>Alphaproteobacteria</taxon>
        <taxon>Acetobacterales</taxon>
        <taxon>Roseomonadaceae</taxon>
        <taxon>Roseomonas</taxon>
    </lineage>
</organism>
<dbReference type="Proteomes" id="UP000626026">
    <property type="component" value="Unassembled WGS sequence"/>
</dbReference>
<dbReference type="PANTHER" id="PTHR43111:SF1">
    <property type="entry name" value="ALDEHYDE DEHYDROGENASE B-RELATED"/>
    <property type="match status" value="1"/>
</dbReference>
<dbReference type="Gene3D" id="3.40.605.10">
    <property type="entry name" value="Aldehyde Dehydrogenase, Chain A, domain 1"/>
    <property type="match status" value="1"/>
</dbReference>
<dbReference type="CDD" id="cd07128">
    <property type="entry name" value="ALDH_MaoC-N"/>
    <property type="match status" value="1"/>
</dbReference>
<accession>A0ABR7RP87</accession>
<dbReference type="SUPFAM" id="SSF53720">
    <property type="entry name" value="ALDH-like"/>
    <property type="match status" value="1"/>
</dbReference>
<feature type="domain" description="Aldehyde dehydrogenase" evidence="3">
    <location>
        <begin position="31"/>
        <end position="444"/>
    </location>
</feature>
<proteinExistence type="predicted"/>
<evidence type="ECO:0000256" key="1">
    <source>
        <dbReference type="ARBA" id="ARBA00023002"/>
    </source>
</evidence>
<dbReference type="InterPro" id="IPR029069">
    <property type="entry name" value="HotDog_dom_sf"/>
</dbReference>
<dbReference type="Pfam" id="PF01575">
    <property type="entry name" value="MaoC_dehydratas"/>
    <property type="match status" value="1"/>
</dbReference>
<name>A0ABR7RP87_9PROT</name>
<feature type="domain" description="MaoC-like" evidence="4">
    <location>
        <begin position="542"/>
        <end position="652"/>
    </location>
</feature>
<protein>
    <submittedName>
        <fullName evidence="5">Phenylacetic acid degradation bifunctional protein PaaZ</fullName>
    </submittedName>
</protein>
<dbReference type="SUPFAM" id="SSF54637">
    <property type="entry name" value="Thioesterase/thiol ester dehydrase-isomerase"/>
    <property type="match status" value="1"/>
</dbReference>
<feature type="region of interest" description="Disordered" evidence="2">
    <location>
        <begin position="466"/>
        <end position="488"/>
    </location>
</feature>
<dbReference type="Pfam" id="PF00171">
    <property type="entry name" value="Aldedh"/>
    <property type="match status" value="1"/>
</dbReference>
<dbReference type="Gene3D" id="3.10.129.10">
    <property type="entry name" value="Hotdog Thioesterase"/>
    <property type="match status" value="1"/>
</dbReference>
<dbReference type="InterPro" id="IPR016162">
    <property type="entry name" value="Ald_DH_N"/>
</dbReference>
<evidence type="ECO:0000313" key="5">
    <source>
        <dbReference type="EMBL" id="MBC9208233.1"/>
    </source>
</evidence>
<dbReference type="InterPro" id="IPR016161">
    <property type="entry name" value="Ald_DH/histidinol_DH"/>
</dbReference>
<dbReference type="InterPro" id="IPR015590">
    <property type="entry name" value="Aldehyde_DH_dom"/>
</dbReference>
<reference evidence="5 6" key="1">
    <citation type="journal article" date="2013" name="Int. J. Syst. Evol. Microbiol.">
        <title>Roseomonas aerophila sp. nov., isolated from air.</title>
        <authorList>
            <person name="Kim S.J."/>
            <person name="Weon H.Y."/>
            <person name="Ahn J.H."/>
            <person name="Hong S.B."/>
            <person name="Seok S.J."/>
            <person name="Whang K.S."/>
            <person name="Kwon S.W."/>
        </authorList>
    </citation>
    <scope>NUCLEOTIDE SEQUENCE [LARGE SCALE GENOMIC DNA]</scope>
    <source>
        <strain evidence="5 6">NBRC 108923</strain>
    </source>
</reference>
<dbReference type="NCBIfam" id="NF008868">
    <property type="entry name" value="PRK11903.1"/>
    <property type="match status" value="1"/>
</dbReference>
<evidence type="ECO:0000259" key="3">
    <source>
        <dbReference type="Pfam" id="PF00171"/>
    </source>
</evidence>
<sequence>MALTLQSYSANRWIGAGRDAVEIPSAVDGRVVALASSEGVDFGAMVRHARQVGGPALRSLNFHQRAELLKRLAVYLTERKAALYELSYDTGATKRDSWVDIDGGIGTLFAYASRGRKELPSERFVLDGAFEPLSKHGSFVGAHILTPLHGVAVHVNAFNFPCWGMLEKLAPTLLAGVPVITKPATSTAYLAHAMVAMIIESGILPPGALQFVAGSTGDLLDHLTGQDVVSFTGSATTSGKLRDHATISRNAVRFIAERDSLNAAILGPDVTPESPEFDLFVKEVMREMTSKAGQKCTAIRRVIVPRARLEAVRDALAARLGKLTIGNPRSEAVGMGPLASQQQRRDVRESIARLATEAEIAFGDPLHCTVADADAEKGAFLSPVLLHCADPIRAERVHHVEAFGPVATLLPFDGLDQAIDLAQRGEGSLVASAFSYDPAVTEELVMGLAPFHGRLYLLDRDSAKEATGHGSPLPSLVHGGPGRAGGGEEMGGLRGVYHYMQRTALQGSPAKLSALTRTWGPGAPIRSEAPHPFRKNFDKIAVGDTVETPSRVITLEDIEHFAHFTGDTFYAHMDEDAAKANPFFPGRVAHGYLILSFAAGLFVDPAPGPLLANYGLERLRFLKPVSPGDSIRVRLTVKTKRSARMPEYGEVRWDAEVFNQDGDTVAQYDVLTMSARPA</sequence>
<dbReference type="PANTHER" id="PTHR43111">
    <property type="entry name" value="ALDEHYDE DEHYDROGENASE B-RELATED"/>
    <property type="match status" value="1"/>
</dbReference>